<feature type="region of interest" description="Disordered" evidence="4">
    <location>
        <begin position="30"/>
        <end position="113"/>
    </location>
</feature>
<feature type="domain" description="NACHT" evidence="5">
    <location>
        <begin position="191"/>
        <end position="335"/>
    </location>
</feature>
<dbReference type="PANTHER" id="PTHR19848">
    <property type="entry name" value="WD40 REPEAT PROTEIN"/>
    <property type="match status" value="1"/>
</dbReference>
<feature type="repeat" description="WD" evidence="3">
    <location>
        <begin position="1345"/>
        <end position="1386"/>
    </location>
</feature>
<dbReference type="Proteomes" id="UP000629468">
    <property type="component" value="Unassembled WGS sequence"/>
</dbReference>
<feature type="compositionally biased region" description="Pro residues" evidence="4">
    <location>
        <begin position="885"/>
        <end position="910"/>
    </location>
</feature>
<feature type="repeat" description="WD" evidence="3">
    <location>
        <begin position="1152"/>
        <end position="1186"/>
    </location>
</feature>
<evidence type="ECO:0000256" key="2">
    <source>
        <dbReference type="ARBA" id="ARBA00022737"/>
    </source>
</evidence>
<dbReference type="PRINTS" id="PR00320">
    <property type="entry name" value="GPROTEINBRPT"/>
</dbReference>
<reference evidence="6 7" key="1">
    <citation type="journal article" name="Sci. Rep.">
        <title>Telomere-to-telomere assembled and centromere annotated genomes of the two main subspecies of the button mushroom Agaricus bisporus reveal especially polymorphic chromosome ends.</title>
        <authorList>
            <person name="Sonnenberg A.S.M."/>
            <person name="Sedaghat-Telgerd N."/>
            <person name="Lavrijssen B."/>
            <person name="Ohm R.A."/>
            <person name="Hendrickx P.M."/>
            <person name="Scholtmeijer K."/>
            <person name="Baars J.J.P."/>
            <person name="van Peer A."/>
        </authorList>
    </citation>
    <scope>NUCLEOTIDE SEQUENCE [LARGE SCALE GENOMIC DNA]</scope>
    <source>
        <strain evidence="6 7">H119_p4</strain>
    </source>
</reference>
<keyword evidence="2" id="KW-0677">Repeat</keyword>
<feature type="repeat" description="WD" evidence="3">
    <location>
        <begin position="1277"/>
        <end position="1310"/>
    </location>
</feature>
<dbReference type="CDD" id="cd00200">
    <property type="entry name" value="WD40"/>
    <property type="match status" value="1"/>
</dbReference>
<feature type="repeat" description="WD" evidence="3">
    <location>
        <begin position="1242"/>
        <end position="1276"/>
    </location>
</feature>
<evidence type="ECO:0000256" key="3">
    <source>
        <dbReference type="PROSITE-ProRule" id="PRU00221"/>
    </source>
</evidence>
<sequence length="1423" mass="157502">MSGNSSPGLTNRISARVSRFKNHFSNAFSPTVFLRHPPSRQHSPSIEDDTQRPGAVPADPAEVSRSPAYCQPGSIGFFTDPVPAYSSPSPQPAQPSTSTRAWGKGKAPGLPPQGAGMFNQSHGFSINGISTFVDINSTSDNFMKELLQETIRGAEFDSSDRYPPPRCHPGTRLAIIQRCLDFIAQLNGEERMRWVVGSAGVGKSAVMQIVAEEAPGVIVASIFFAANDRKDGSKTFTTIAYQLAVKCEPYRGFIQNEITRDPALFRRALPTQFNKLIIEPIIHHLYGYPRQFLILIDGLDECSNPLTQRELLELITDFCIKYPTSPVTWIVASRPEPIITLFLNKPEVLPAYTKEEIFVDSDEGRRDVELYLGDELQKVKLTHPTLQYEAEWPSKHELLKITTASGGLFAYASIVVKYIDDPYYGDPASQLHDVLMAIDAGPTRDRPGRDHPLAPLDALYGRILSNVPRDVMVNTRKLLLPQRYWRWGANKFRLQCNLLGLTQHAAYGAVRHIQSVVKVPIPSEADKKSFKFFHKSFDDYLSDFKRSGFSLDIQDEANEFMARIALRVAEEVLDGSSDDKDGGEVIECRDYGYLRVGPGTGCDNITLSWPGDERFERTDNEIKVELYRSAITAISDRFAHRHKAFLNTSCFQVLTRCFTAPRIYFPFYKLLDFAFDDFRRELAELGVLKQVPLRTLDYAAICGRIELQFMNPIRANTRISHPWNPFCKHRKSAGHRLKEWQGWKTTFGRYEEDVDSNQNPEDALLVDIPRFNIVVGNKSHWKCLSETRWNVEDCHFCLRRLFRCFINSPDQLATVFFDSTGLCYVEVAFVDPDDGASQWRYRFLHSGLPTGPATSVNPKEAGLGLLAEQSLSSSDGQRPLTRLPLPLPPLPPPRPPLPPRPSLPPRPPLPSGLRRSARPPLPPRPLPPSSPLPPTSQFPFSFPSAPPFDTVPYRFNAPRLADAHAYCYHPLPSPNQVSTPSSSTFTYSPDDIPSPGDISSPQYSPCEPGLPFSRSDSPFSNTNPPSPDNIPSPLYWSDHPTMGPSVGTIGPPVGTNQGFPDDLDIRAMPSDLEQEGTNWSAIFNAEVGRQLDVSLAHTLMHESAVCCVRFSADGKYLATGCNQTARIYDTNTGEKICVLVDETAGQTGRVYVRSLCFSPDGKFLATGGEDKQIRIWDIGKKRIRNVFDGHQQEICALDFMPDGRLLVSGSYDATVRIWDMVDGTSKVLTINDHVPLDKDPGVTSVTICPNGQYVAAGSLDTVVRIWDVASEALVERLRGHTDSVYSVAFTPDGKGLVSGSLDKTLKYWDVTALGGGHGEGPSAAPLNPEEGGMGSNVGSPCTMNFVGHKDYVLSVAVSPDGQWVFSGSKDHDLQIWDATNARAQCILQGHKSSVMSIDLSPAGGILATGSGDWEARIWSYSPV</sequence>
<dbReference type="PROSITE" id="PS00678">
    <property type="entry name" value="WD_REPEATS_1"/>
    <property type="match status" value="3"/>
</dbReference>
<name>A0A8H7C6L4_AGABI</name>
<dbReference type="Gene3D" id="3.40.50.300">
    <property type="entry name" value="P-loop containing nucleotide triphosphate hydrolases"/>
    <property type="match status" value="1"/>
</dbReference>
<feature type="repeat" description="WD" evidence="3">
    <location>
        <begin position="1187"/>
        <end position="1220"/>
    </location>
</feature>
<dbReference type="EMBL" id="JABXXO010000011">
    <property type="protein sequence ID" value="KAF7763901.1"/>
    <property type="molecule type" value="Genomic_DNA"/>
</dbReference>
<feature type="compositionally biased region" description="Pro residues" evidence="4">
    <location>
        <begin position="919"/>
        <end position="936"/>
    </location>
</feature>
<dbReference type="InterPro" id="IPR015943">
    <property type="entry name" value="WD40/YVTN_repeat-like_dom_sf"/>
</dbReference>
<dbReference type="PROSITE" id="PS50294">
    <property type="entry name" value="WD_REPEATS_REGION"/>
    <property type="match status" value="6"/>
</dbReference>
<dbReference type="InterPro" id="IPR019775">
    <property type="entry name" value="WD40_repeat_CS"/>
</dbReference>
<comment type="caution">
    <text evidence="6">The sequence shown here is derived from an EMBL/GenBank/DDBJ whole genome shotgun (WGS) entry which is preliminary data.</text>
</comment>
<dbReference type="InterPro" id="IPR027417">
    <property type="entry name" value="P-loop_NTPase"/>
</dbReference>
<evidence type="ECO:0000313" key="6">
    <source>
        <dbReference type="EMBL" id="KAF7763901.1"/>
    </source>
</evidence>
<feature type="compositionally biased region" description="Low complexity" evidence="4">
    <location>
        <begin position="83"/>
        <end position="99"/>
    </location>
</feature>
<feature type="compositionally biased region" description="Polar residues" evidence="4">
    <location>
        <begin position="1014"/>
        <end position="1023"/>
    </location>
</feature>
<evidence type="ECO:0000256" key="1">
    <source>
        <dbReference type="ARBA" id="ARBA00022574"/>
    </source>
</evidence>
<dbReference type="InterPro" id="IPR007111">
    <property type="entry name" value="NACHT_NTPase"/>
</dbReference>
<evidence type="ECO:0000313" key="7">
    <source>
        <dbReference type="Proteomes" id="UP000629468"/>
    </source>
</evidence>
<feature type="region of interest" description="Disordered" evidence="4">
    <location>
        <begin position="975"/>
        <end position="1043"/>
    </location>
</feature>
<accession>A0A8H7C6L4</accession>
<dbReference type="SUPFAM" id="SSF52540">
    <property type="entry name" value="P-loop containing nucleoside triphosphate hydrolases"/>
    <property type="match status" value="1"/>
</dbReference>
<dbReference type="Gene3D" id="2.130.10.10">
    <property type="entry name" value="YVTN repeat-like/Quinoprotein amine dehydrogenase"/>
    <property type="match status" value="1"/>
</dbReference>
<gene>
    <name evidence="6" type="ORF">Agabi119p4_8438</name>
</gene>
<dbReference type="Pfam" id="PF00400">
    <property type="entry name" value="WD40"/>
    <property type="match status" value="7"/>
</dbReference>
<dbReference type="InterPro" id="IPR056884">
    <property type="entry name" value="NPHP3-like_N"/>
</dbReference>
<feature type="compositionally biased region" description="Low complexity" evidence="4">
    <location>
        <begin position="978"/>
        <end position="989"/>
    </location>
</feature>
<dbReference type="Pfam" id="PF24883">
    <property type="entry name" value="NPHP3_N"/>
    <property type="match status" value="1"/>
</dbReference>
<dbReference type="PROSITE" id="PS50837">
    <property type="entry name" value="NACHT"/>
    <property type="match status" value="1"/>
</dbReference>
<protein>
    <recommendedName>
        <fullName evidence="5">NACHT domain-containing protein</fullName>
    </recommendedName>
</protein>
<dbReference type="InterPro" id="IPR036322">
    <property type="entry name" value="WD40_repeat_dom_sf"/>
</dbReference>
<proteinExistence type="predicted"/>
<dbReference type="SUPFAM" id="SSF50978">
    <property type="entry name" value="WD40 repeat-like"/>
    <property type="match status" value="1"/>
</dbReference>
<organism evidence="6 7">
    <name type="scientific">Agaricus bisporus var. burnettii</name>
    <dbReference type="NCBI Taxonomy" id="192524"/>
    <lineage>
        <taxon>Eukaryota</taxon>
        <taxon>Fungi</taxon>
        <taxon>Dikarya</taxon>
        <taxon>Basidiomycota</taxon>
        <taxon>Agaricomycotina</taxon>
        <taxon>Agaricomycetes</taxon>
        <taxon>Agaricomycetidae</taxon>
        <taxon>Agaricales</taxon>
        <taxon>Agaricineae</taxon>
        <taxon>Agaricaceae</taxon>
        <taxon>Agaricus</taxon>
    </lineage>
</organism>
<feature type="repeat" description="WD" evidence="3">
    <location>
        <begin position="1387"/>
        <end position="1423"/>
    </location>
</feature>
<evidence type="ECO:0000256" key="4">
    <source>
        <dbReference type="SAM" id="MobiDB-lite"/>
    </source>
</evidence>
<feature type="region of interest" description="Disordered" evidence="4">
    <location>
        <begin position="871"/>
        <end position="943"/>
    </location>
</feature>
<evidence type="ECO:0000259" key="5">
    <source>
        <dbReference type="PROSITE" id="PS50837"/>
    </source>
</evidence>
<dbReference type="SMART" id="SM00320">
    <property type="entry name" value="WD40"/>
    <property type="match status" value="7"/>
</dbReference>
<dbReference type="PROSITE" id="PS50082">
    <property type="entry name" value="WD_REPEATS_2"/>
    <property type="match status" value="6"/>
</dbReference>
<dbReference type="InterPro" id="IPR020472">
    <property type="entry name" value="WD40_PAC1"/>
</dbReference>
<dbReference type="PANTHER" id="PTHR19848:SF8">
    <property type="entry name" value="F-BOX AND WD REPEAT DOMAIN CONTAINING 7"/>
    <property type="match status" value="1"/>
</dbReference>
<dbReference type="InterPro" id="IPR001680">
    <property type="entry name" value="WD40_rpt"/>
</dbReference>
<keyword evidence="1 3" id="KW-0853">WD repeat</keyword>